<protein>
    <recommendedName>
        <fullName evidence="4">Tetratricopeptide repeat protein</fullName>
    </recommendedName>
</protein>
<accession>M7N859</accession>
<dbReference type="SUPFAM" id="SSF48452">
    <property type="entry name" value="TPR-like"/>
    <property type="match status" value="1"/>
</dbReference>
<dbReference type="InterPro" id="IPR045921">
    <property type="entry name" value="DUF6340"/>
</dbReference>
<dbReference type="Pfam" id="PF19867">
    <property type="entry name" value="DUF6340"/>
    <property type="match status" value="1"/>
</dbReference>
<feature type="signal peptide" evidence="1">
    <location>
        <begin position="1"/>
        <end position="25"/>
    </location>
</feature>
<gene>
    <name evidence="2" type="ORF">ADICEAN_00029</name>
</gene>
<dbReference type="STRING" id="1279009.ADICEAN_00029"/>
<dbReference type="PROSITE" id="PS51257">
    <property type="entry name" value="PROKAR_LIPOPROTEIN"/>
    <property type="match status" value="1"/>
</dbReference>
<evidence type="ECO:0008006" key="4">
    <source>
        <dbReference type="Google" id="ProtNLM"/>
    </source>
</evidence>
<evidence type="ECO:0000313" key="2">
    <source>
        <dbReference type="EMBL" id="EMR04758.1"/>
    </source>
</evidence>
<dbReference type="Gene3D" id="1.25.40.10">
    <property type="entry name" value="Tetratricopeptide repeat domain"/>
    <property type="match status" value="1"/>
</dbReference>
<dbReference type="OrthoDB" id="788968at2"/>
<sequence length="306" mass="34218">MKKPAFLLCIGVLLACSLSSCTSQLYINTLRPAEVAITNEQWKVVVLNRFNPALLPYDRERKIEAITQGAHEAFLGTLAAIALDSTYQLVHADTAQHLQQAADEPLSIAQIGEVYRQHPYHLLLALEGFEVAMHQETERIKNEDGSVSKTAYYTLQTKTKWALYDSTGRQLDRIALTEEKPYQSRPVISGLLAVGPSIGKAGPTINELAWHTGNEYWKRLYPQPVSYIRPYYSMKKLEVAAALMANENWPAAISLLTPIAQGTSKDAAKAAYNLAVIYEAMGRLEEARQWALQAKRQNNRLALLVY</sequence>
<feature type="chain" id="PRO_5004082145" description="Tetratricopeptide repeat protein" evidence="1">
    <location>
        <begin position="26"/>
        <end position="306"/>
    </location>
</feature>
<name>M7N859_9BACT</name>
<dbReference type="InterPro" id="IPR011990">
    <property type="entry name" value="TPR-like_helical_dom_sf"/>
</dbReference>
<dbReference type="AlphaFoldDB" id="M7N859"/>
<organism evidence="2 3">
    <name type="scientific">Cesiribacter andamanensis AMV16</name>
    <dbReference type="NCBI Taxonomy" id="1279009"/>
    <lineage>
        <taxon>Bacteria</taxon>
        <taxon>Pseudomonadati</taxon>
        <taxon>Bacteroidota</taxon>
        <taxon>Cytophagia</taxon>
        <taxon>Cytophagales</taxon>
        <taxon>Cesiribacteraceae</taxon>
        <taxon>Cesiribacter</taxon>
    </lineage>
</organism>
<reference evidence="2 3" key="1">
    <citation type="journal article" date="2013" name="Genome Announc.">
        <title>Draft Genome Sequence of Cesiribacter andamanensis Strain AMV16T, Isolated from a Soil Sample from a Mud Volcano in the Andaman Islands, India.</title>
        <authorList>
            <person name="Shivaji S."/>
            <person name="Ara S."/>
            <person name="Begum Z."/>
            <person name="Srinivas T.N."/>
            <person name="Singh A."/>
            <person name="Kumar Pinnaka A."/>
        </authorList>
    </citation>
    <scope>NUCLEOTIDE SEQUENCE [LARGE SCALE GENOMIC DNA]</scope>
    <source>
        <strain evidence="2 3">AMV16</strain>
    </source>
</reference>
<evidence type="ECO:0000313" key="3">
    <source>
        <dbReference type="Proteomes" id="UP000011910"/>
    </source>
</evidence>
<keyword evidence="3" id="KW-1185">Reference proteome</keyword>
<evidence type="ECO:0000256" key="1">
    <source>
        <dbReference type="SAM" id="SignalP"/>
    </source>
</evidence>
<comment type="caution">
    <text evidence="2">The sequence shown here is derived from an EMBL/GenBank/DDBJ whole genome shotgun (WGS) entry which is preliminary data.</text>
</comment>
<keyword evidence="1" id="KW-0732">Signal</keyword>
<proteinExistence type="predicted"/>
<dbReference type="eggNOG" id="COG0457">
    <property type="taxonomic scope" value="Bacteria"/>
</dbReference>
<dbReference type="RefSeq" id="WP_009193443.1">
    <property type="nucleotide sequence ID" value="NZ_AODQ01000001.1"/>
</dbReference>
<dbReference type="Proteomes" id="UP000011910">
    <property type="component" value="Unassembled WGS sequence"/>
</dbReference>
<dbReference type="EMBL" id="AODQ01000001">
    <property type="protein sequence ID" value="EMR04758.1"/>
    <property type="molecule type" value="Genomic_DNA"/>
</dbReference>